<dbReference type="InterPro" id="IPR054585">
    <property type="entry name" value="NDH2-like_C"/>
</dbReference>
<evidence type="ECO:0000256" key="9">
    <source>
        <dbReference type="ARBA" id="ARBA00023002"/>
    </source>
</evidence>
<dbReference type="PANTHER" id="PTHR43706:SF13">
    <property type="entry name" value="NADH DEHYDROGENASE-RELATED"/>
    <property type="match status" value="1"/>
</dbReference>
<dbReference type="GO" id="GO:0003954">
    <property type="term" value="F:NADH dehydrogenase activity"/>
    <property type="evidence" value="ECO:0007669"/>
    <property type="project" value="InterPro"/>
</dbReference>
<evidence type="ECO:0000259" key="15">
    <source>
        <dbReference type="Pfam" id="PF07992"/>
    </source>
</evidence>
<feature type="domain" description="FAD/NAD(P)-binding" evidence="15">
    <location>
        <begin position="13"/>
        <end position="345"/>
    </location>
</feature>
<dbReference type="VEuPathDB" id="TriTrypDB:LDHU3_36.7490"/>
<evidence type="ECO:0000256" key="8">
    <source>
        <dbReference type="ARBA" id="ARBA00022946"/>
    </source>
</evidence>
<comment type="function">
    <text evidence="14">Alternative NADH-ubiquinone oxidoreductase which catalyzes the oxidation of mitochondrial NADH does not translocate protons across the inner mitochondrial membrane.</text>
</comment>
<evidence type="ECO:0000256" key="1">
    <source>
        <dbReference type="ARBA" id="ARBA00001974"/>
    </source>
</evidence>
<comment type="subcellular location">
    <subcellularLocation>
        <location evidence="2">Membrane</location>
        <topology evidence="2">Peripheral membrane protein</topology>
    </subcellularLocation>
    <subcellularLocation>
        <location evidence="3">Mitochondrion</location>
    </subcellularLocation>
</comment>
<evidence type="ECO:0000313" key="18">
    <source>
        <dbReference type="Proteomes" id="UP000318447"/>
    </source>
</evidence>
<name>A0A504XMG9_LEIDO</name>
<keyword evidence="12" id="KW-0472">Membrane</keyword>
<keyword evidence="6" id="KW-0274">FAD</keyword>
<dbReference type="EMBL" id="RHLC01000054">
    <property type="protein sequence ID" value="TPP48669.1"/>
    <property type="molecule type" value="Genomic_DNA"/>
</dbReference>
<keyword evidence="9" id="KW-0560">Oxidoreductase</keyword>
<evidence type="ECO:0000256" key="3">
    <source>
        <dbReference type="ARBA" id="ARBA00004173"/>
    </source>
</evidence>
<dbReference type="PROSITE" id="PS51257">
    <property type="entry name" value="PROKAR_LIPOPROTEIN"/>
    <property type="match status" value="1"/>
</dbReference>
<dbReference type="Pfam" id="PF22366">
    <property type="entry name" value="NDH2_C"/>
    <property type="match status" value="1"/>
</dbReference>
<gene>
    <name evidence="17" type="ORF">CGC21_15095</name>
</gene>
<evidence type="ECO:0000256" key="5">
    <source>
        <dbReference type="ARBA" id="ARBA00022630"/>
    </source>
</evidence>
<dbReference type="FunFam" id="3.50.50.100:FF:000009">
    <property type="entry name" value="Internal alternative NAD(P)H-ubiquinone oxidoreductase A1, mitochondrial"/>
    <property type="match status" value="1"/>
</dbReference>
<dbReference type="Proteomes" id="UP000318447">
    <property type="component" value="Unassembled WGS sequence"/>
</dbReference>
<organism evidence="17 18">
    <name type="scientific">Leishmania donovani</name>
    <dbReference type="NCBI Taxonomy" id="5661"/>
    <lineage>
        <taxon>Eukaryota</taxon>
        <taxon>Discoba</taxon>
        <taxon>Euglenozoa</taxon>
        <taxon>Kinetoplastea</taxon>
        <taxon>Metakinetoplastina</taxon>
        <taxon>Trypanosomatida</taxon>
        <taxon>Trypanosomatidae</taxon>
        <taxon>Leishmaniinae</taxon>
        <taxon>Leishmania</taxon>
    </lineage>
</organism>
<evidence type="ECO:0000256" key="10">
    <source>
        <dbReference type="ARBA" id="ARBA00023027"/>
    </source>
</evidence>
<dbReference type="VEuPathDB" id="TriTrypDB:LdCL_360063600"/>
<keyword evidence="8" id="KW-0809">Transit peptide</keyword>
<keyword evidence="5" id="KW-0285">Flavoprotein</keyword>
<evidence type="ECO:0000256" key="11">
    <source>
        <dbReference type="ARBA" id="ARBA00023128"/>
    </source>
</evidence>
<dbReference type="GO" id="GO:0005739">
    <property type="term" value="C:mitochondrion"/>
    <property type="evidence" value="ECO:0007669"/>
    <property type="project" value="UniProtKB-SubCell"/>
</dbReference>
<dbReference type="PRINTS" id="PR00368">
    <property type="entry name" value="FADPNR"/>
</dbReference>
<feature type="domain" description="External alternative NADH-ubiquinone oxidoreductase-like C-terminal" evidence="16">
    <location>
        <begin position="370"/>
        <end position="432"/>
    </location>
</feature>
<proteinExistence type="inferred from homology"/>
<dbReference type="PRINTS" id="PR00469">
    <property type="entry name" value="PNDRDTASEII"/>
</dbReference>
<evidence type="ECO:0000259" key="16">
    <source>
        <dbReference type="Pfam" id="PF22366"/>
    </source>
</evidence>
<dbReference type="InterPro" id="IPR036188">
    <property type="entry name" value="FAD/NAD-bd_sf"/>
</dbReference>
<evidence type="ECO:0000256" key="7">
    <source>
        <dbReference type="ARBA" id="ARBA00022857"/>
    </source>
</evidence>
<sequence>MLRSTLRRLTKPNVVVLGTGWAGCYAAHHVDPNLCNIHVISTRNHMVFTPLLPQTTTGTLEFRSVCEPITNIQPALAKPPHRFLRSVIYDVDFDEKQVKCVGVGVVGGSENVPVNTFSVPYDYLIMAYGARPNTFNIPGVEEKAFFLREVNEARGIRKRLVQNIMTANLPTTSIAEAKRLLHTVVVGGGPTGIEFAANLAEFFREDIKNVNTSLLPYCKVTVLEAGEVLGSFDTALRRYGQLRLNQLGVEIRKTAVVGVTDEEVFTKSGEVLPTGLVVWSTGVGSGPVTKALKCDKTNRGRISIDDHLRVLRDGKPIPNVFAAGDCAASNERPLPTLAAVASRQGRYIGKEMNNLLKGKQMSRPFVYRSLGSMASIGNRSAIVSLGDKFKFDLNGCAALWVWKSAYLTILGSIRSKLYVIVNWAGSQIFGRDITYIGDLAEDRMYSALAVEEVSKEMSRKKTPEMLHAVNPESNYTSSVEKEGANKGFLPRKLGESTPLAPHGQAIEGSQGTGAGSMAYGRVAEALKGSHRRLADLFLELIRHAHVAVLATTKLSLINWCRPLKPFVHLSPGITSVALGVYGRCL</sequence>
<evidence type="ECO:0000256" key="14">
    <source>
        <dbReference type="ARBA" id="ARBA00055996"/>
    </source>
</evidence>
<accession>A0A504XMG9</accession>
<evidence type="ECO:0000256" key="2">
    <source>
        <dbReference type="ARBA" id="ARBA00004170"/>
    </source>
</evidence>
<keyword evidence="11" id="KW-0496">Mitochondrion</keyword>
<dbReference type="GO" id="GO:0016020">
    <property type="term" value="C:membrane"/>
    <property type="evidence" value="ECO:0007669"/>
    <property type="project" value="UniProtKB-SubCell"/>
</dbReference>
<dbReference type="VEuPathDB" id="TriTrypDB:LdBPK_365620.1"/>
<keyword evidence="10" id="KW-0520">NAD</keyword>
<dbReference type="InterPro" id="IPR045024">
    <property type="entry name" value="NDH-2"/>
</dbReference>
<comment type="cofactor">
    <cofactor evidence="1">
        <name>FAD</name>
        <dbReference type="ChEBI" id="CHEBI:57692"/>
    </cofactor>
</comment>
<dbReference type="SUPFAM" id="SSF51905">
    <property type="entry name" value="FAD/NAD(P)-binding domain"/>
    <property type="match status" value="1"/>
</dbReference>
<dbReference type="Pfam" id="PF07992">
    <property type="entry name" value="Pyr_redox_2"/>
    <property type="match status" value="1"/>
</dbReference>
<dbReference type="PANTHER" id="PTHR43706">
    <property type="entry name" value="NADH DEHYDROGENASE"/>
    <property type="match status" value="1"/>
</dbReference>
<protein>
    <submittedName>
        <fullName evidence="17">Pyridine nucleotide-disulfide oxidoreductase family protein</fullName>
    </submittedName>
</protein>
<reference evidence="18" key="1">
    <citation type="submission" date="2019-02" db="EMBL/GenBank/DDBJ databases">
        <title>FDA dAtabase for Regulatory Grade micrObial Sequences (FDA-ARGOS): Supporting development and validation of Infectious Disease Dx tests.</title>
        <authorList>
            <person name="Duncan R."/>
            <person name="Fisher C."/>
            <person name="Tallon L."/>
            <person name="Sadzewicz L."/>
            <person name="Sengamalay N."/>
            <person name="Ott S."/>
            <person name="Godinez A."/>
            <person name="Nagaraj S."/>
            <person name="Vavikolanu K."/>
            <person name="Nadendla S."/>
            <person name="Aluvathingal J."/>
            <person name="Sichtig H."/>
        </authorList>
    </citation>
    <scope>NUCLEOTIDE SEQUENCE [LARGE SCALE GENOMIC DNA]</scope>
    <source>
        <strain evidence="18">FDAARGOS_361</strain>
    </source>
</reference>
<comment type="caution">
    <text evidence="17">The sequence shown here is derived from an EMBL/GenBank/DDBJ whole genome shotgun (WGS) entry which is preliminary data.</text>
</comment>
<comment type="similarity">
    <text evidence="4">Belongs to the NADH dehydrogenase family.</text>
</comment>
<evidence type="ECO:0000313" key="17">
    <source>
        <dbReference type="EMBL" id="TPP48669.1"/>
    </source>
</evidence>
<evidence type="ECO:0000256" key="12">
    <source>
        <dbReference type="ARBA" id="ARBA00023136"/>
    </source>
</evidence>
<dbReference type="InterPro" id="IPR023753">
    <property type="entry name" value="FAD/NAD-binding_dom"/>
</dbReference>
<evidence type="ECO:0000256" key="6">
    <source>
        <dbReference type="ARBA" id="ARBA00022827"/>
    </source>
</evidence>
<dbReference type="Gene3D" id="3.50.50.100">
    <property type="match status" value="1"/>
</dbReference>
<keyword evidence="7" id="KW-0521">NADP</keyword>
<keyword evidence="13" id="KW-0576">Peroxisome</keyword>
<dbReference type="AlphaFoldDB" id="A0A504XMG9"/>
<evidence type="ECO:0000256" key="13">
    <source>
        <dbReference type="ARBA" id="ARBA00023140"/>
    </source>
</evidence>
<evidence type="ECO:0000256" key="4">
    <source>
        <dbReference type="ARBA" id="ARBA00005272"/>
    </source>
</evidence>